<dbReference type="PROSITE" id="PS00598">
    <property type="entry name" value="CHROMO_1"/>
    <property type="match status" value="1"/>
</dbReference>
<evidence type="ECO:0000313" key="19">
    <source>
        <dbReference type="Proteomes" id="UP001383192"/>
    </source>
</evidence>
<dbReference type="InterPro" id="IPR016024">
    <property type="entry name" value="ARM-type_fold"/>
</dbReference>
<dbReference type="InterPro" id="IPR003593">
    <property type="entry name" value="AAA+_ATPase"/>
</dbReference>
<dbReference type="SMART" id="SM01349">
    <property type="entry name" value="TOG"/>
    <property type="match status" value="1"/>
</dbReference>
<dbReference type="PROSITE" id="PS50077">
    <property type="entry name" value="HEAT_REPEAT"/>
    <property type="match status" value="2"/>
</dbReference>
<evidence type="ECO:0000313" key="18">
    <source>
        <dbReference type="EMBL" id="KAK7035456.1"/>
    </source>
</evidence>
<dbReference type="Pfam" id="PF24987">
    <property type="entry name" value="HEAT_EF3_N"/>
    <property type="match status" value="1"/>
</dbReference>
<dbReference type="SMART" id="SM00298">
    <property type="entry name" value="CHROMO"/>
    <property type="match status" value="1"/>
</dbReference>
<dbReference type="GO" id="GO:0016887">
    <property type="term" value="F:ATP hydrolysis activity"/>
    <property type="evidence" value="ECO:0007669"/>
    <property type="project" value="InterPro"/>
</dbReference>
<reference evidence="18 19" key="1">
    <citation type="submission" date="2024-01" db="EMBL/GenBank/DDBJ databases">
        <title>A draft genome for a cacao thread blight-causing isolate of Paramarasmius palmivorus.</title>
        <authorList>
            <person name="Baruah I.K."/>
            <person name="Bukari Y."/>
            <person name="Amoako-Attah I."/>
            <person name="Meinhardt L.W."/>
            <person name="Bailey B.A."/>
            <person name="Cohen S.P."/>
        </authorList>
    </citation>
    <scope>NUCLEOTIDE SEQUENCE [LARGE SCALE GENOMIC DNA]</scope>
    <source>
        <strain evidence="18 19">GH-12</strain>
    </source>
</reference>
<feature type="domain" description="Chromo" evidence="16">
    <location>
        <begin position="817"/>
        <end position="878"/>
    </location>
</feature>
<feature type="repeat" description="HEAT" evidence="14">
    <location>
        <begin position="91"/>
        <end position="127"/>
    </location>
</feature>
<dbReference type="GO" id="GO:0003746">
    <property type="term" value="F:translation elongation factor activity"/>
    <property type="evidence" value="ECO:0007669"/>
    <property type="project" value="UniProtKB-KW"/>
</dbReference>
<feature type="repeat" description="HEAT" evidence="14">
    <location>
        <begin position="246"/>
        <end position="284"/>
    </location>
</feature>
<accession>A0AAW0CA17</accession>
<feature type="compositionally biased region" description="Basic and acidic residues" evidence="15">
    <location>
        <begin position="1069"/>
        <end position="1078"/>
    </location>
</feature>
<dbReference type="SMART" id="SM00382">
    <property type="entry name" value="AAA"/>
    <property type="match status" value="2"/>
</dbReference>
<dbReference type="InterPro" id="IPR011989">
    <property type="entry name" value="ARM-like"/>
</dbReference>
<dbReference type="InterPro" id="IPR003439">
    <property type="entry name" value="ABC_transporter-like_ATP-bd"/>
</dbReference>
<evidence type="ECO:0000256" key="2">
    <source>
        <dbReference type="ARBA" id="ARBA00004815"/>
    </source>
</evidence>
<dbReference type="GO" id="GO:0003723">
    <property type="term" value="F:RNA binding"/>
    <property type="evidence" value="ECO:0007669"/>
    <property type="project" value="UniProtKB-KW"/>
</dbReference>
<dbReference type="Proteomes" id="UP001383192">
    <property type="component" value="Unassembled WGS sequence"/>
</dbReference>
<dbReference type="InterPro" id="IPR034085">
    <property type="entry name" value="TOG"/>
</dbReference>
<evidence type="ECO:0000256" key="10">
    <source>
        <dbReference type="ARBA" id="ARBA00022884"/>
    </source>
</evidence>
<dbReference type="CDD" id="cd18626">
    <property type="entry name" value="CD_eEF3"/>
    <property type="match status" value="1"/>
</dbReference>
<evidence type="ECO:0000256" key="4">
    <source>
        <dbReference type="ARBA" id="ARBA00022490"/>
    </source>
</evidence>
<evidence type="ECO:0000256" key="12">
    <source>
        <dbReference type="ARBA" id="ARBA00050030"/>
    </source>
</evidence>
<evidence type="ECO:0000256" key="3">
    <source>
        <dbReference type="ARBA" id="ARBA00011054"/>
    </source>
</evidence>
<sequence length="1078" mass="118210">MPAISDSHFGPLFEALRTAPTAPDAKGAADRLAREVSKNGLQTLEDCHVIQTMHSFATNKKSGYERESAAIAFQSFANILGAPAAPLLLPSIPLLFELYMDKGDVVRLAATAAVKAIIKLFPPQATRIVFNALIGVVESGKWKSKVGALDIMRSFVASAKEQVAEELGQILPKVENAMHDTKSEVSSAAIKCATALCDTLANPDLAPHIPTLVKCMSNPDSVPACIKALSSTTFVAEVTAPALAVLVPLLLRALNDRSMEVQRRTVVVIDNLVKLVRDPNVAALYLSPLIEGTDRIAKGASFPEVRAFADAALQTLIKAGASRDGPPPISRDVAAQTKEAETTLLTLLPEDVRTDATDSPNGPFTPKYSLLSRSIEYQASLVADLIHKRQFHDNELWKRCVGLYMTPWLGGDSERATAYSEAVRSHLLSIDQAKHGATTNGSDEEGEILCDILFSLAYGALLLLSHTNLKLVRGHRYGVLGTNGSGKSTLMRQISQGRVENFPPQDQLRCVMVEHSLQGEDASLSILDFIASDKALFKVPKSKIREQLLAVGFDDERQSHPVGSLSGGWKMKLELARAMLYNADLLLLDEPTNHLDVASVKWLEKYLQDSKITCMIVSHDSGFLDNVTTDIIHYEEKKLVYYPGNLSKFVSHHPEAKSYYTLAATSVKFSFPSPGSLMGVRSNTRAILKMTNCTFTYPGRSTPSLYNVSCALSLSSRVGIIGPNGAGKSTLIKLLTGETVPQEGTVYKHPALRVGYVSQHATHHIERHLEKTPIQYIQWRFQDGHDREILEKATRVLTDEEKRLLDQEWIGKNGTKRKLELIMGRQKLKKSFQYEIKWRGLDHKFNTWVPREDLLNKGFGKLVQQFDDLESSREGAGTRDTAANIVRKHLEDIGLDGDIAQYNEISGLSGGQKIKLVIAACLWNNPQICVLDEPSNFLDREALGGLAVAIRDWAGAVVIISHNQEFVSALCPEIWHIEGGRMTQKGKAAIVEDAFLDKKSGTNTPVRSRMATPVASTNATPAGSGAEENGTATAPVPVKKKKKLTRNQIKAQEERRRIRKLNWLTHGGPKPEDTDSDA</sequence>
<dbReference type="InterPro" id="IPR015688">
    <property type="entry name" value="eEF3_ABC2_chromodomain-like"/>
</dbReference>
<dbReference type="InterPro" id="IPR000953">
    <property type="entry name" value="Chromo/chromo_shadow_dom"/>
</dbReference>
<comment type="subcellular location">
    <subcellularLocation>
        <location evidence="1">Cytoplasm</location>
        <location evidence="1">Cytosol</location>
    </subcellularLocation>
</comment>
<dbReference type="InterPro" id="IPR023779">
    <property type="entry name" value="Chromodomain_CS"/>
</dbReference>
<keyword evidence="9" id="KW-0067">ATP-binding</keyword>
<keyword evidence="8" id="KW-0378">Hydrolase</keyword>
<dbReference type="Pfam" id="PF00385">
    <property type="entry name" value="Chromo"/>
    <property type="match status" value="1"/>
</dbReference>
<dbReference type="FunFam" id="3.40.50.300:FF:000193">
    <property type="entry name" value="Probable Elongation factor 3"/>
    <property type="match status" value="1"/>
</dbReference>
<keyword evidence="5" id="KW-0677">Repeat</keyword>
<dbReference type="InterPro" id="IPR047038">
    <property type="entry name" value="eEF3_chromodomain-like_sf"/>
</dbReference>
<keyword evidence="4" id="KW-0963">Cytoplasm</keyword>
<keyword evidence="7" id="KW-0648">Protein biosynthesis</keyword>
<comment type="caution">
    <text evidence="18">The sequence shown here is derived from an EMBL/GenBank/DDBJ whole genome shotgun (WGS) entry which is preliminary data.</text>
</comment>
<dbReference type="GO" id="GO:0005829">
    <property type="term" value="C:cytosol"/>
    <property type="evidence" value="ECO:0007669"/>
    <property type="project" value="UniProtKB-SubCell"/>
</dbReference>
<comment type="pathway">
    <text evidence="2">Protein biosynthesis; polypeptide chain elongation.</text>
</comment>
<dbReference type="Gene3D" id="2.40.50.990">
    <property type="match status" value="1"/>
</dbReference>
<evidence type="ECO:0000256" key="14">
    <source>
        <dbReference type="PROSITE-ProRule" id="PRU00103"/>
    </source>
</evidence>
<feature type="domain" description="ABC transporter" evidence="17">
    <location>
        <begin position="688"/>
        <end position="1004"/>
    </location>
</feature>
<evidence type="ECO:0000256" key="13">
    <source>
        <dbReference type="ARBA" id="ARBA00050045"/>
    </source>
</evidence>
<dbReference type="FunFam" id="2.40.50.990:FF:000002">
    <property type="entry name" value="mRNA export factor elf1"/>
    <property type="match status" value="1"/>
</dbReference>
<dbReference type="PROSITE" id="PS50893">
    <property type="entry name" value="ABC_TRANSPORTER_2"/>
    <property type="match status" value="2"/>
</dbReference>
<evidence type="ECO:0000256" key="7">
    <source>
        <dbReference type="ARBA" id="ARBA00022768"/>
    </source>
</evidence>
<feature type="domain" description="ABC transporter" evidence="17">
    <location>
        <begin position="447"/>
        <end position="668"/>
    </location>
</feature>
<evidence type="ECO:0000256" key="5">
    <source>
        <dbReference type="ARBA" id="ARBA00022737"/>
    </source>
</evidence>
<dbReference type="PANTHER" id="PTHR19211">
    <property type="entry name" value="ATP-BINDING TRANSPORT PROTEIN-RELATED"/>
    <property type="match status" value="1"/>
</dbReference>
<dbReference type="Pfam" id="PF00005">
    <property type="entry name" value="ABC_tran"/>
    <property type="match status" value="2"/>
</dbReference>
<dbReference type="CDD" id="cd03221">
    <property type="entry name" value="ABCF_EF-3"/>
    <property type="match status" value="1"/>
</dbReference>
<dbReference type="Pfam" id="PF24984">
    <property type="entry name" value="HEAT_EF3_GNC1"/>
    <property type="match status" value="1"/>
</dbReference>
<keyword evidence="18" id="KW-0034">Amyloid</keyword>
<keyword evidence="6" id="KW-0547">Nucleotide-binding</keyword>
<proteinExistence type="inferred from homology"/>
<evidence type="ECO:0000259" key="16">
    <source>
        <dbReference type="PROSITE" id="PS50013"/>
    </source>
</evidence>
<comment type="catalytic activity">
    <reaction evidence="11">
        <text>ATP + H2O = ADP + phosphate + H(+)</text>
        <dbReference type="Rhea" id="RHEA:13065"/>
        <dbReference type="ChEBI" id="CHEBI:15377"/>
        <dbReference type="ChEBI" id="CHEBI:15378"/>
        <dbReference type="ChEBI" id="CHEBI:30616"/>
        <dbReference type="ChEBI" id="CHEBI:43474"/>
        <dbReference type="ChEBI" id="CHEBI:456216"/>
    </reaction>
</comment>
<evidence type="ECO:0000256" key="1">
    <source>
        <dbReference type="ARBA" id="ARBA00004514"/>
    </source>
</evidence>
<dbReference type="PANTHER" id="PTHR19211:SF14">
    <property type="entry name" value="ATP-BINDING CASSETTE SUB-FAMILY F MEMBER 1"/>
    <property type="match status" value="1"/>
</dbReference>
<evidence type="ECO:0000256" key="9">
    <source>
        <dbReference type="ARBA" id="ARBA00022840"/>
    </source>
</evidence>
<dbReference type="GO" id="GO:0005524">
    <property type="term" value="F:ATP binding"/>
    <property type="evidence" value="ECO:0007669"/>
    <property type="project" value="UniProtKB-KW"/>
</dbReference>
<dbReference type="Gene3D" id="1.25.10.10">
    <property type="entry name" value="Leucine-rich Repeat Variant"/>
    <property type="match status" value="1"/>
</dbReference>
<protein>
    <recommendedName>
        <fullName evidence="12">Elongation factor 3</fullName>
    </recommendedName>
    <alternativeName>
        <fullName evidence="13">Eukaryotic elongation factor 3</fullName>
    </alternativeName>
</protein>
<dbReference type="PROSITE" id="PS50013">
    <property type="entry name" value="CHROMO_2"/>
    <property type="match status" value="1"/>
</dbReference>
<dbReference type="InterPro" id="IPR017871">
    <property type="entry name" value="ABC_transporter-like_CS"/>
</dbReference>
<organism evidence="18 19">
    <name type="scientific">Paramarasmius palmivorus</name>
    <dbReference type="NCBI Taxonomy" id="297713"/>
    <lineage>
        <taxon>Eukaryota</taxon>
        <taxon>Fungi</taxon>
        <taxon>Dikarya</taxon>
        <taxon>Basidiomycota</taxon>
        <taxon>Agaricomycotina</taxon>
        <taxon>Agaricomycetes</taxon>
        <taxon>Agaricomycetidae</taxon>
        <taxon>Agaricales</taxon>
        <taxon>Marasmiineae</taxon>
        <taxon>Marasmiaceae</taxon>
        <taxon>Paramarasmius</taxon>
    </lineage>
</organism>
<dbReference type="SUPFAM" id="SSF52540">
    <property type="entry name" value="P-loop containing nucleoside triphosphate hydrolases"/>
    <property type="match status" value="2"/>
</dbReference>
<evidence type="ECO:0000256" key="15">
    <source>
        <dbReference type="SAM" id="MobiDB-lite"/>
    </source>
</evidence>
<comment type="similarity">
    <text evidence="3">Belongs to the ABC transporter superfamily. ABCF family. EF3 subfamily.</text>
</comment>
<evidence type="ECO:0000256" key="6">
    <source>
        <dbReference type="ARBA" id="ARBA00022741"/>
    </source>
</evidence>
<dbReference type="FunFam" id="1.25.10.10:FF:000076">
    <property type="entry name" value="Elongation factor 3"/>
    <property type="match status" value="1"/>
</dbReference>
<dbReference type="InterPro" id="IPR021133">
    <property type="entry name" value="HEAT_type_2"/>
</dbReference>
<dbReference type="InterPro" id="IPR027417">
    <property type="entry name" value="P-loop_NTPase"/>
</dbReference>
<keyword evidence="19" id="KW-1185">Reference proteome</keyword>
<name>A0AAW0CA17_9AGAR</name>
<evidence type="ECO:0000259" key="17">
    <source>
        <dbReference type="PROSITE" id="PS50893"/>
    </source>
</evidence>
<keyword evidence="7" id="KW-0251">Elongation factor</keyword>
<evidence type="ECO:0000256" key="8">
    <source>
        <dbReference type="ARBA" id="ARBA00022801"/>
    </source>
</evidence>
<dbReference type="SUPFAM" id="SSF48371">
    <property type="entry name" value="ARM repeat"/>
    <property type="match status" value="1"/>
</dbReference>
<evidence type="ECO:0000256" key="11">
    <source>
        <dbReference type="ARBA" id="ARBA00049360"/>
    </source>
</evidence>
<dbReference type="AlphaFoldDB" id="A0AAW0CA17"/>
<feature type="region of interest" description="Disordered" evidence="15">
    <location>
        <begin position="1001"/>
        <end position="1078"/>
    </location>
</feature>
<dbReference type="InterPro" id="IPR023780">
    <property type="entry name" value="Chromo_domain"/>
</dbReference>
<dbReference type="EMBL" id="JAYKXP010000052">
    <property type="protein sequence ID" value="KAK7035456.1"/>
    <property type="molecule type" value="Genomic_DNA"/>
</dbReference>
<dbReference type="InterPro" id="IPR050611">
    <property type="entry name" value="ABCF"/>
</dbReference>
<gene>
    <name evidence="18" type="primary">NEW1</name>
    <name evidence="18" type="ORF">VNI00_011749</name>
</gene>
<dbReference type="Gene3D" id="3.40.50.300">
    <property type="entry name" value="P-loop containing nucleotide triphosphate hydrolases"/>
    <property type="match status" value="2"/>
</dbReference>
<keyword evidence="18" id="KW-0640">Prion</keyword>
<dbReference type="PROSITE" id="PS00211">
    <property type="entry name" value="ABC_TRANSPORTER_1"/>
    <property type="match status" value="1"/>
</dbReference>
<keyword evidence="10" id="KW-0694">RNA-binding</keyword>